<dbReference type="Gene3D" id="3.10.450.50">
    <property type="match status" value="1"/>
</dbReference>
<dbReference type="Gene3D" id="3.30.450.150">
    <property type="entry name" value="Haem-degrading domain"/>
    <property type="match status" value="1"/>
</dbReference>
<dbReference type="InterPro" id="IPR032710">
    <property type="entry name" value="NTF2-like_dom_sf"/>
</dbReference>
<dbReference type="Pfam" id="PF03928">
    <property type="entry name" value="HbpS-like"/>
    <property type="match status" value="1"/>
</dbReference>
<organism evidence="2 3">
    <name type="scientific">Nonomuraea pusilla</name>
    <dbReference type="NCBI Taxonomy" id="46177"/>
    <lineage>
        <taxon>Bacteria</taxon>
        <taxon>Bacillati</taxon>
        <taxon>Actinomycetota</taxon>
        <taxon>Actinomycetes</taxon>
        <taxon>Streptosporangiales</taxon>
        <taxon>Streptosporangiaceae</taxon>
        <taxon>Nonomuraea</taxon>
    </lineage>
</organism>
<reference evidence="2 3" key="1">
    <citation type="submission" date="2016-10" db="EMBL/GenBank/DDBJ databases">
        <authorList>
            <person name="de Groot N.N."/>
        </authorList>
    </citation>
    <scope>NUCLEOTIDE SEQUENCE [LARGE SCALE GENOMIC DNA]</scope>
    <source>
        <strain evidence="2 3">DSM 43357</strain>
    </source>
</reference>
<keyword evidence="3" id="KW-1185">Reference proteome</keyword>
<dbReference type="InterPro" id="IPR005624">
    <property type="entry name" value="PduO/GlcC-like"/>
</dbReference>
<evidence type="ECO:0000259" key="1">
    <source>
        <dbReference type="Pfam" id="PF12680"/>
    </source>
</evidence>
<sequence length="254" mass="26462">MSATAVAPLTGSDAQTLVRAARRAAGAAGVPVSVTVLDAGGHLLAFHRDERAVLISGETSTAKAYTALQLNAPTADLVDLVKPDGPFHSLPTALDKPLLFIAGGVPVHRDGHLIGALGLGGGAPEQDHAFATAALGELRTARTPQEVFADHGTRLGTGDLDLISQNYTEDAVFLTPEGVLTGRQGVKEGIGRLLADLPDADWQLTPQFAGNVLFLQWTATSAAHQVTDGVDTFVFRDGLISAQTVRYTLSPRTA</sequence>
<dbReference type="EMBL" id="FOBF01000019">
    <property type="protein sequence ID" value="SEM94382.1"/>
    <property type="molecule type" value="Genomic_DNA"/>
</dbReference>
<dbReference type="InterPro" id="IPR037401">
    <property type="entry name" value="SnoaL-like"/>
</dbReference>
<dbReference type="InterPro" id="IPR038084">
    <property type="entry name" value="PduO/GlcC-like_sf"/>
</dbReference>
<dbReference type="SUPFAM" id="SSF54427">
    <property type="entry name" value="NTF2-like"/>
    <property type="match status" value="1"/>
</dbReference>
<dbReference type="RefSeq" id="WP_082535692.1">
    <property type="nucleotide sequence ID" value="NZ_BBZG01000007.1"/>
</dbReference>
<proteinExistence type="predicted"/>
<accession>A0A1H8CHF0</accession>
<evidence type="ECO:0000313" key="3">
    <source>
        <dbReference type="Proteomes" id="UP000198953"/>
    </source>
</evidence>
<dbReference type="Pfam" id="PF12680">
    <property type="entry name" value="SnoaL_2"/>
    <property type="match status" value="1"/>
</dbReference>
<dbReference type="PANTHER" id="PTHR34309:SF1">
    <property type="entry name" value="PROTEIN GLCG"/>
    <property type="match status" value="1"/>
</dbReference>
<dbReference type="SUPFAM" id="SSF143744">
    <property type="entry name" value="GlcG-like"/>
    <property type="match status" value="1"/>
</dbReference>
<dbReference type="PANTHER" id="PTHR34309">
    <property type="entry name" value="SLR1406 PROTEIN"/>
    <property type="match status" value="1"/>
</dbReference>
<feature type="domain" description="SnoaL-like" evidence="1">
    <location>
        <begin position="154"/>
        <end position="241"/>
    </location>
</feature>
<name>A0A1H8CHF0_9ACTN</name>
<dbReference type="InterPro" id="IPR052517">
    <property type="entry name" value="GlcG_carb_metab_protein"/>
</dbReference>
<dbReference type="STRING" id="46177.SAMN05660976_06415"/>
<protein>
    <submittedName>
        <fullName evidence="2">Uncharacterized conserved protein GlcG, DUF336 family</fullName>
    </submittedName>
</protein>
<gene>
    <name evidence="2" type="ORF">SAMN05660976_06415</name>
</gene>
<evidence type="ECO:0000313" key="2">
    <source>
        <dbReference type="EMBL" id="SEM94382.1"/>
    </source>
</evidence>
<dbReference type="AlphaFoldDB" id="A0A1H8CHF0"/>
<dbReference type="Proteomes" id="UP000198953">
    <property type="component" value="Unassembled WGS sequence"/>
</dbReference>